<proteinExistence type="predicted"/>
<dbReference type="EMBL" id="BKCP01012736">
    <property type="protein sequence ID" value="GER56589.1"/>
    <property type="molecule type" value="Genomic_DNA"/>
</dbReference>
<keyword evidence="2" id="KW-1185">Reference proteome</keyword>
<evidence type="ECO:0000313" key="2">
    <source>
        <dbReference type="Proteomes" id="UP000325081"/>
    </source>
</evidence>
<protein>
    <submittedName>
        <fullName evidence="1">Threonine synthase</fullName>
    </submittedName>
</protein>
<comment type="caution">
    <text evidence="1">The sequence shown here is derived from an EMBL/GenBank/DDBJ whole genome shotgun (WGS) entry which is preliminary data.</text>
</comment>
<dbReference type="Proteomes" id="UP000325081">
    <property type="component" value="Unassembled WGS sequence"/>
</dbReference>
<dbReference type="AlphaFoldDB" id="A0A5A7RHF6"/>
<name>A0A5A7RHF6_STRAF</name>
<reference evidence="2" key="1">
    <citation type="journal article" date="2019" name="Curr. Biol.">
        <title>Genome Sequence of Striga asiatica Provides Insight into the Evolution of Plant Parasitism.</title>
        <authorList>
            <person name="Yoshida S."/>
            <person name="Kim S."/>
            <person name="Wafula E.K."/>
            <person name="Tanskanen J."/>
            <person name="Kim Y.M."/>
            <person name="Honaas L."/>
            <person name="Yang Z."/>
            <person name="Spallek T."/>
            <person name="Conn C.E."/>
            <person name="Ichihashi Y."/>
            <person name="Cheong K."/>
            <person name="Cui S."/>
            <person name="Der J.P."/>
            <person name="Gundlach H."/>
            <person name="Jiao Y."/>
            <person name="Hori C."/>
            <person name="Ishida J.K."/>
            <person name="Kasahara H."/>
            <person name="Kiba T."/>
            <person name="Kim M.S."/>
            <person name="Koo N."/>
            <person name="Laohavisit A."/>
            <person name="Lee Y.H."/>
            <person name="Lumba S."/>
            <person name="McCourt P."/>
            <person name="Mortimer J.C."/>
            <person name="Mutuku J.M."/>
            <person name="Nomura T."/>
            <person name="Sasaki-Sekimoto Y."/>
            <person name="Seto Y."/>
            <person name="Wang Y."/>
            <person name="Wakatake T."/>
            <person name="Sakakibara H."/>
            <person name="Demura T."/>
            <person name="Yamaguchi S."/>
            <person name="Yoneyama K."/>
            <person name="Manabe R.I."/>
            <person name="Nelson D.C."/>
            <person name="Schulman A.H."/>
            <person name="Timko M.P."/>
            <person name="dePamphilis C.W."/>
            <person name="Choi D."/>
            <person name="Shirasu K."/>
        </authorList>
    </citation>
    <scope>NUCLEOTIDE SEQUENCE [LARGE SCALE GENOMIC DNA]</scope>
    <source>
        <strain evidence="2">cv. UVA1</strain>
    </source>
</reference>
<accession>A0A5A7RHF6</accession>
<sequence>GFRPPVYFRPLSPLELLPRWIAPKVLLMTRRRCSIVLAPLAASAAGGAKAGTAFSPVLCLILGWGWTVPSAMLFRLGCLGCGFRSFAMGGDNCWASVQFPVGGHFRRRFWFVVTSLVSLSLRVVELGSSSHANPVIRAGPHATLTVHAAATSSDPSSATVVPLKHYRPTDENVRDEAHHHEISKVLPTRVDVIESNTLF</sequence>
<organism evidence="1 2">
    <name type="scientific">Striga asiatica</name>
    <name type="common">Asiatic witchweed</name>
    <name type="synonym">Buchnera asiatica</name>
    <dbReference type="NCBI Taxonomy" id="4170"/>
    <lineage>
        <taxon>Eukaryota</taxon>
        <taxon>Viridiplantae</taxon>
        <taxon>Streptophyta</taxon>
        <taxon>Embryophyta</taxon>
        <taxon>Tracheophyta</taxon>
        <taxon>Spermatophyta</taxon>
        <taxon>Magnoliopsida</taxon>
        <taxon>eudicotyledons</taxon>
        <taxon>Gunneridae</taxon>
        <taxon>Pentapetalae</taxon>
        <taxon>asterids</taxon>
        <taxon>lamiids</taxon>
        <taxon>Lamiales</taxon>
        <taxon>Orobanchaceae</taxon>
        <taxon>Buchnereae</taxon>
        <taxon>Striga</taxon>
    </lineage>
</organism>
<gene>
    <name evidence="1" type="ORF">STAS_34318</name>
</gene>
<evidence type="ECO:0000313" key="1">
    <source>
        <dbReference type="EMBL" id="GER56589.1"/>
    </source>
</evidence>
<feature type="non-terminal residue" evidence="1">
    <location>
        <position position="1"/>
    </location>
</feature>